<feature type="region of interest" description="Disordered" evidence="1">
    <location>
        <begin position="47"/>
        <end position="76"/>
    </location>
</feature>
<evidence type="ECO:0000256" key="2">
    <source>
        <dbReference type="SAM" id="SignalP"/>
    </source>
</evidence>
<feature type="signal peptide" evidence="2">
    <location>
        <begin position="1"/>
        <end position="19"/>
    </location>
</feature>
<keyword evidence="4" id="KW-1185">Reference proteome</keyword>
<sequence length="227" mass="24692">MKTRTLIATLISFPLLASAQESPAVIIVEEDDISFEEAAAAIMQEEAELAENTDDSESEFTQELDDSSISQDVEPLPEIPEKVIKEEFTPKTPVFIKTEIPRPIELAPSASGNVTLKSPWAPKPKQKAPSGWRYTPAPASEAYPMEVSLKNGKKLKLSVIPHKLVPDDSPLIVQAVEPGYNPDQGYQQTDSVSARLFSATETLSSASSSLDSSIEKLTLLVNSLPKK</sequence>
<feature type="compositionally biased region" description="Acidic residues" evidence="1">
    <location>
        <begin position="47"/>
        <end position="66"/>
    </location>
</feature>
<evidence type="ECO:0000313" key="4">
    <source>
        <dbReference type="Proteomes" id="UP001597297"/>
    </source>
</evidence>
<feature type="chain" id="PRO_5045300724" evidence="2">
    <location>
        <begin position="20"/>
        <end position="227"/>
    </location>
</feature>
<protein>
    <submittedName>
        <fullName evidence="3">Uncharacterized protein</fullName>
    </submittedName>
</protein>
<evidence type="ECO:0000313" key="3">
    <source>
        <dbReference type="EMBL" id="MFD2277653.1"/>
    </source>
</evidence>
<proteinExistence type="predicted"/>
<evidence type="ECO:0000256" key="1">
    <source>
        <dbReference type="SAM" id="MobiDB-lite"/>
    </source>
</evidence>
<reference evidence="4" key="1">
    <citation type="journal article" date="2019" name="Int. J. Syst. Evol. Microbiol.">
        <title>The Global Catalogue of Microorganisms (GCM) 10K type strain sequencing project: providing services to taxonomists for standard genome sequencing and annotation.</title>
        <authorList>
            <consortium name="The Broad Institute Genomics Platform"/>
            <consortium name="The Broad Institute Genome Sequencing Center for Infectious Disease"/>
            <person name="Wu L."/>
            <person name="Ma J."/>
        </authorList>
    </citation>
    <scope>NUCLEOTIDE SEQUENCE [LARGE SCALE GENOMIC DNA]</scope>
    <source>
        <strain evidence="4">JCM 16545</strain>
    </source>
</reference>
<dbReference type="RefSeq" id="WP_377093641.1">
    <property type="nucleotide sequence ID" value="NZ_JBHSJM010000001.1"/>
</dbReference>
<organism evidence="3 4">
    <name type="scientific">Rubritalea spongiae</name>
    <dbReference type="NCBI Taxonomy" id="430797"/>
    <lineage>
        <taxon>Bacteria</taxon>
        <taxon>Pseudomonadati</taxon>
        <taxon>Verrucomicrobiota</taxon>
        <taxon>Verrucomicrobiia</taxon>
        <taxon>Verrucomicrobiales</taxon>
        <taxon>Rubritaleaceae</taxon>
        <taxon>Rubritalea</taxon>
    </lineage>
</organism>
<name>A0ABW5E8M0_9BACT</name>
<dbReference type="Proteomes" id="UP001597297">
    <property type="component" value="Unassembled WGS sequence"/>
</dbReference>
<comment type="caution">
    <text evidence="3">The sequence shown here is derived from an EMBL/GenBank/DDBJ whole genome shotgun (WGS) entry which is preliminary data.</text>
</comment>
<keyword evidence="2" id="KW-0732">Signal</keyword>
<gene>
    <name evidence="3" type="ORF">ACFSQZ_14380</name>
</gene>
<dbReference type="EMBL" id="JBHUJC010000043">
    <property type="protein sequence ID" value="MFD2277653.1"/>
    <property type="molecule type" value="Genomic_DNA"/>
</dbReference>
<accession>A0ABW5E8M0</accession>